<sequence length="80" mass="9712">MPEDKIIQKLLEHDDRFEKLEGKMDENFRKVNDTLESIVTIVQRLDQERIFTAEWVKRIEKEVEDHTKEIKDMKLKLNIT</sequence>
<proteinExistence type="predicted"/>
<gene>
    <name evidence="1" type="ORF">A2Y82_02710</name>
</gene>
<protein>
    <submittedName>
        <fullName evidence="1">Uncharacterized protein</fullName>
    </submittedName>
</protein>
<accession>A0A1G1XP96</accession>
<evidence type="ECO:0000313" key="2">
    <source>
        <dbReference type="Proteomes" id="UP000176498"/>
    </source>
</evidence>
<organism evidence="1 2">
    <name type="scientific">Candidatus Buchananbacteria bacterium RBG_13_36_9</name>
    <dbReference type="NCBI Taxonomy" id="1797530"/>
    <lineage>
        <taxon>Bacteria</taxon>
        <taxon>Candidatus Buchananiibacteriota</taxon>
    </lineage>
</organism>
<comment type="caution">
    <text evidence="1">The sequence shown here is derived from an EMBL/GenBank/DDBJ whole genome shotgun (WGS) entry which is preliminary data.</text>
</comment>
<dbReference type="AlphaFoldDB" id="A0A1G1XP96"/>
<dbReference type="Proteomes" id="UP000176498">
    <property type="component" value="Unassembled WGS sequence"/>
</dbReference>
<evidence type="ECO:0000313" key="1">
    <source>
        <dbReference type="EMBL" id="OGY41764.1"/>
    </source>
</evidence>
<dbReference type="EMBL" id="MHHZ01000014">
    <property type="protein sequence ID" value="OGY41764.1"/>
    <property type="molecule type" value="Genomic_DNA"/>
</dbReference>
<reference evidence="1 2" key="1">
    <citation type="journal article" date="2016" name="Nat. Commun.">
        <title>Thousands of microbial genomes shed light on interconnected biogeochemical processes in an aquifer system.</title>
        <authorList>
            <person name="Anantharaman K."/>
            <person name="Brown C.T."/>
            <person name="Hug L.A."/>
            <person name="Sharon I."/>
            <person name="Castelle C.J."/>
            <person name="Probst A.J."/>
            <person name="Thomas B.C."/>
            <person name="Singh A."/>
            <person name="Wilkins M.J."/>
            <person name="Karaoz U."/>
            <person name="Brodie E.L."/>
            <person name="Williams K.H."/>
            <person name="Hubbard S.S."/>
            <person name="Banfield J.F."/>
        </authorList>
    </citation>
    <scope>NUCLEOTIDE SEQUENCE [LARGE SCALE GENOMIC DNA]</scope>
</reference>
<name>A0A1G1XP96_9BACT</name>